<dbReference type="Proteomes" id="UP001165960">
    <property type="component" value="Unassembled WGS sequence"/>
</dbReference>
<protein>
    <submittedName>
        <fullName evidence="1">Uncharacterized protein</fullName>
    </submittedName>
</protein>
<name>A0ACC2SIP1_9FUNG</name>
<keyword evidence="2" id="KW-1185">Reference proteome</keyword>
<evidence type="ECO:0000313" key="1">
    <source>
        <dbReference type="EMBL" id="KAJ9062213.1"/>
    </source>
</evidence>
<reference evidence="1" key="1">
    <citation type="submission" date="2022-04" db="EMBL/GenBank/DDBJ databases">
        <title>Genome of the entomopathogenic fungus Entomophthora muscae.</title>
        <authorList>
            <person name="Elya C."/>
            <person name="Lovett B.R."/>
            <person name="Lee E."/>
            <person name="Macias A.M."/>
            <person name="Hajek A.E."/>
            <person name="De Bivort B.L."/>
            <person name="Kasson M.T."/>
            <person name="De Fine Licht H.H."/>
            <person name="Stajich J.E."/>
        </authorList>
    </citation>
    <scope>NUCLEOTIDE SEQUENCE</scope>
    <source>
        <strain evidence="1">Berkeley</strain>
    </source>
</reference>
<organism evidence="1 2">
    <name type="scientific">Entomophthora muscae</name>
    <dbReference type="NCBI Taxonomy" id="34485"/>
    <lineage>
        <taxon>Eukaryota</taxon>
        <taxon>Fungi</taxon>
        <taxon>Fungi incertae sedis</taxon>
        <taxon>Zoopagomycota</taxon>
        <taxon>Entomophthoromycotina</taxon>
        <taxon>Entomophthoromycetes</taxon>
        <taxon>Entomophthorales</taxon>
        <taxon>Entomophthoraceae</taxon>
        <taxon>Entomophthora</taxon>
    </lineage>
</organism>
<gene>
    <name evidence="1" type="ORF">DSO57_1013080</name>
</gene>
<sequence length="510" mass="56449">MSDHPAVGMHSWYEMLEDLGTKAQAEKDTVLPKNIIVHSPTRNTRNPAAKFLSGLEQRCIGLKEGYLHPKGWLDSGHLQTLYGIANASSQAKIFRKDVEEHRCLEITMALEHYWDGAFHGSDAPAGVFQSRYAYRLHADVYPSTLEDDVPVPTLVVVGLDAGSSLGPGHRHYLEQQQRDLMRVMYEKKGWRTIAIQQVCSLPPSHFSTPDCSAPKNKWNDDVTERRSTNGSCKLEEGGGPEACGISSRDLRVAIEWLAMRFAGSKMIGVGFFIGANSLAKYLGEVGCNTPLIGAISLANPFDLTKLHTHLHAQSDAPIAPYLYSSAIHLCHKVDYLMRFASHQYQLWGQLSRVLSGKETAPQALQDVPRHVPHDTIESLSCEPLISSIKVPMLCLQSRDDPFIPSDAIPLQAIQDSPYLLLVASETGGHLGWYQSNEKCIESTEFPQLIAPQEFSTSPTPKPPLTSSLGLVCAKLHETTPLHSVAQWSHQVIIDFATMTFNKFDSKNTSK</sequence>
<accession>A0ACC2SIP1</accession>
<dbReference type="EMBL" id="QTSX02005018">
    <property type="protein sequence ID" value="KAJ9062213.1"/>
    <property type="molecule type" value="Genomic_DNA"/>
</dbReference>
<evidence type="ECO:0000313" key="2">
    <source>
        <dbReference type="Proteomes" id="UP001165960"/>
    </source>
</evidence>
<proteinExistence type="predicted"/>
<comment type="caution">
    <text evidence="1">The sequence shown here is derived from an EMBL/GenBank/DDBJ whole genome shotgun (WGS) entry which is preliminary data.</text>
</comment>